<sequence>MQYVPHGAIPDTRGFAPAIVAQELALHLPGYKHVLVSAREGLQARASWNQWPVYRFESSRLYTRVFWKWFRFNPWPLERRLAAIARKVRPDILHVHQLEFDVASFRKWLGWNLPCVVHAHVRTQRPQAIPANAYIAVSGYVRKELVDKGFDPHLVHVIHNGVNPEVFHAADVPQKMALRLALGLPVDRPIIFFFGRKQHVKGYDICLNVIEQLSAEEYRPLMVTIGPLPPGTERELGYAERQLQCDRLIQCGALLDLPARPHAELAQYLAAADMVLLPTRHEPQGMVVLEAMAMGCAVLAGATGGVLESITDDVNGGLLSADAPLEHWVSAVRYWLQNPAHRQRLGAAAAQTVKQQFEWQHAADKLDRLYQTLLKC</sequence>
<evidence type="ECO:0000313" key="3">
    <source>
        <dbReference type="EMBL" id="NLR76439.1"/>
    </source>
</evidence>
<dbReference type="RefSeq" id="WP_168878118.1">
    <property type="nucleotide sequence ID" value="NZ_JABAIM010000004.1"/>
</dbReference>
<organism evidence="3 4">
    <name type="scientific">Leeia aquatica</name>
    <dbReference type="NCBI Taxonomy" id="2725557"/>
    <lineage>
        <taxon>Bacteria</taxon>
        <taxon>Pseudomonadati</taxon>
        <taxon>Pseudomonadota</taxon>
        <taxon>Betaproteobacteria</taxon>
        <taxon>Neisseriales</taxon>
        <taxon>Leeiaceae</taxon>
        <taxon>Leeia</taxon>
    </lineage>
</organism>
<dbReference type="InterPro" id="IPR028098">
    <property type="entry name" value="Glyco_trans_4-like_N"/>
</dbReference>
<dbReference type="PANTHER" id="PTHR45947:SF3">
    <property type="entry name" value="SULFOQUINOVOSYL TRANSFERASE SQD2"/>
    <property type="match status" value="1"/>
</dbReference>
<dbReference type="Proteomes" id="UP000587991">
    <property type="component" value="Unassembled WGS sequence"/>
</dbReference>
<dbReference type="InterPro" id="IPR001296">
    <property type="entry name" value="Glyco_trans_1"/>
</dbReference>
<dbReference type="InterPro" id="IPR050194">
    <property type="entry name" value="Glycosyltransferase_grp1"/>
</dbReference>
<feature type="domain" description="Glycosyl transferase family 1" evidence="1">
    <location>
        <begin position="182"/>
        <end position="351"/>
    </location>
</feature>
<reference evidence="3 4" key="1">
    <citation type="submission" date="2020-04" db="EMBL/GenBank/DDBJ databases">
        <title>Draft genome of Leeia sp. IMCC25680.</title>
        <authorList>
            <person name="Song J."/>
            <person name="Cho J.-C."/>
        </authorList>
    </citation>
    <scope>NUCLEOTIDE SEQUENCE [LARGE SCALE GENOMIC DNA]</scope>
    <source>
        <strain evidence="3 4">IMCC25680</strain>
    </source>
</reference>
<keyword evidence="3" id="KW-0808">Transferase</keyword>
<evidence type="ECO:0000259" key="1">
    <source>
        <dbReference type="Pfam" id="PF00534"/>
    </source>
</evidence>
<evidence type="ECO:0000313" key="4">
    <source>
        <dbReference type="Proteomes" id="UP000587991"/>
    </source>
</evidence>
<dbReference type="Pfam" id="PF13439">
    <property type="entry name" value="Glyco_transf_4"/>
    <property type="match status" value="1"/>
</dbReference>
<evidence type="ECO:0000259" key="2">
    <source>
        <dbReference type="Pfam" id="PF13439"/>
    </source>
</evidence>
<name>A0A847SGW3_9NEIS</name>
<gene>
    <name evidence="3" type="ORF">HF682_14830</name>
</gene>
<protein>
    <submittedName>
        <fullName evidence="3">Glycosyltransferase family 4 protein</fullName>
    </submittedName>
</protein>
<proteinExistence type="predicted"/>
<dbReference type="AlphaFoldDB" id="A0A847SGW3"/>
<keyword evidence="4" id="KW-1185">Reference proteome</keyword>
<dbReference type="PANTHER" id="PTHR45947">
    <property type="entry name" value="SULFOQUINOVOSYL TRANSFERASE SQD2"/>
    <property type="match status" value="1"/>
</dbReference>
<dbReference type="CDD" id="cd03801">
    <property type="entry name" value="GT4_PimA-like"/>
    <property type="match status" value="1"/>
</dbReference>
<comment type="caution">
    <text evidence="3">The sequence shown here is derived from an EMBL/GenBank/DDBJ whole genome shotgun (WGS) entry which is preliminary data.</text>
</comment>
<dbReference type="SUPFAM" id="SSF53756">
    <property type="entry name" value="UDP-Glycosyltransferase/glycogen phosphorylase"/>
    <property type="match status" value="1"/>
</dbReference>
<dbReference type="EMBL" id="JABAIM010000004">
    <property type="protein sequence ID" value="NLR76439.1"/>
    <property type="molecule type" value="Genomic_DNA"/>
</dbReference>
<accession>A0A847SGW3</accession>
<dbReference type="GO" id="GO:0016757">
    <property type="term" value="F:glycosyltransferase activity"/>
    <property type="evidence" value="ECO:0007669"/>
    <property type="project" value="InterPro"/>
</dbReference>
<dbReference type="Gene3D" id="3.40.50.2000">
    <property type="entry name" value="Glycogen Phosphorylase B"/>
    <property type="match status" value="2"/>
</dbReference>
<feature type="domain" description="Glycosyltransferase subfamily 4-like N-terminal" evidence="2">
    <location>
        <begin position="32"/>
        <end position="165"/>
    </location>
</feature>
<dbReference type="Pfam" id="PF00534">
    <property type="entry name" value="Glycos_transf_1"/>
    <property type="match status" value="1"/>
</dbReference>